<keyword evidence="3" id="KW-1185">Reference proteome</keyword>
<name>A0ABS8YA08_9BACL</name>
<dbReference type="Proteomes" id="UP001199916">
    <property type="component" value="Unassembled WGS sequence"/>
</dbReference>
<comment type="caution">
    <text evidence="2">The sequence shown here is derived from an EMBL/GenBank/DDBJ whole genome shotgun (WGS) entry which is preliminary data.</text>
</comment>
<proteinExistence type="predicted"/>
<accession>A0ABS8YA08</accession>
<feature type="domain" description="YcaO" evidence="1">
    <location>
        <begin position="108"/>
        <end position="310"/>
    </location>
</feature>
<dbReference type="EMBL" id="JAJNBZ010000002">
    <property type="protein sequence ID" value="MCE5168301.1"/>
    <property type="molecule type" value="Genomic_DNA"/>
</dbReference>
<dbReference type="InterPro" id="IPR003776">
    <property type="entry name" value="YcaO-like_dom"/>
</dbReference>
<dbReference type="RefSeq" id="WP_233695602.1">
    <property type="nucleotide sequence ID" value="NZ_JAJNBZ010000002.1"/>
</dbReference>
<dbReference type="Gene3D" id="3.30.1330.230">
    <property type="match status" value="1"/>
</dbReference>
<evidence type="ECO:0000313" key="2">
    <source>
        <dbReference type="EMBL" id="MCE5168301.1"/>
    </source>
</evidence>
<dbReference type="PANTHER" id="PTHR37809:SF1">
    <property type="entry name" value="RIBOSOMAL PROTEIN S12 METHYLTHIOTRANSFERASE ACCESSORY FACTOR YCAO"/>
    <property type="match status" value="1"/>
</dbReference>
<gene>
    <name evidence="2" type="ORF">LQV63_03090</name>
</gene>
<dbReference type="Pfam" id="PF02624">
    <property type="entry name" value="YcaO"/>
    <property type="match status" value="1"/>
</dbReference>
<dbReference type="PANTHER" id="PTHR37809">
    <property type="entry name" value="RIBOSOMAL PROTEIN S12 METHYLTHIOTRANSFERASE ACCESSORY FACTOR YCAO"/>
    <property type="match status" value="1"/>
</dbReference>
<protein>
    <submittedName>
        <fullName evidence="2">YcaO-like family protein</fullName>
    </submittedName>
</protein>
<reference evidence="2 3" key="1">
    <citation type="submission" date="2021-11" db="EMBL/GenBank/DDBJ databases">
        <title>Draft genome sequence of Paenibacillus profundus YoMME, a new Gram-positive bacteria with exoelectrogenic properties.</title>
        <authorList>
            <person name="Hubenova Y."/>
            <person name="Hubenova E."/>
            <person name="Manasiev Y."/>
            <person name="Peykov S."/>
            <person name="Mitov M."/>
        </authorList>
    </citation>
    <scope>NUCLEOTIDE SEQUENCE [LARGE SCALE GENOMIC DNA]</scope>
    <source>
        <strain evidence="2 3">YoMME</strain>
    </source>
</reference>
<evidence type="ECO:0000313" key="3">
    <source>
        <dbReference type="Proteomes" id="UP001199916"/>
    </source>
</evidence>
<sequence length="347" mass="40207">MLFMDNMMHYNIPQKKFIVDNIYTSFSKVGNYLKSGFIGPDGSTSIDFNKRASMMKSFSEILERRALFAGGFIHSENRVYAFNLLKREMDLINVKYSSYLIEKDYSIDTTGSAAHTNSKYAIYNAIKELIEKNALFHFWYGLCGMRVIIKEMCTNEKKIIDILSRTGKDVIFYYNDFFHPLKVVFSFVIKDRNICSSGVGSAFSISEAMNKSLQEAYLLLWKDETLELVESRKSYFIKKYDDHSDCLNHLYKIKSILTVNPNGCGKINHEYDLNCLLELLPSWIKDIYLIPLNQNIRNGMKCVKVFSPYMYNHVPNKQHLNLNNPMNTNTLRINEQTLSSIPNCIVT</sequence>
<organism evidence="2 3">
    <name type="scientific">Paenibacillus profundus</name>
    <dbReference type="NCBI Taxonomy" id="1173085"/>
    <lineage>
        <taxon>Bacteria</taxon>
        <taxon>Bacillati</taxon>
        <taxon>Bacillota</taxon>
        <taxon>Bacilli</taxon>
        <taxon>Bacillales</taxon>
        <taxon>Paenibacillaceae</taxon>
        <taxon>Paenibacillus</taxon>
    </lineage>
</organism>
<evidence type="ECO:0000259" key="1">
    <source>
        <dbReference type="Pfam" id="PF02624"/>
    </source>
</evidence>